<sequence length="107" mass="11568">INEQACINILIGAHADQQQTCTTSIVEGKSGSSCEERCCSTRVAKCPTAGRCSSDSHQTGKMTPGGMKYLFSKNAPSHFQHYCEQSTDSLCKSRIFTIALQLGTMKS</sequence>
<dbReference type="EMBL" id="GBYX01475701">
    <property type="protein sequence ID" value="JAO05975.1"/>
    <property type="molecule type" value="Transcribed_RNA"/>
</dbReference>
<reference evidence="1" key="1">
    <citation type="submission" date="2014-12" db="EMBL/GenBank/DDBJ databases">
        <title>Parallel Evolution in Life History Adaptation Evident in the Tissue-Specific Poeciliopsis prolifica transcriptome.</title>
        <authorList>
            <person name="Jue N.K."/>
            <person name="Foley R.J."/>
            <person name="Obergfell C."/>
            <person name="Reznick D.N."/>
            <person name="O'Neill R.J."/>
            <person name="O'Neill M.J."/>
        </authorList>
    </citation>
    <scope>NUCLEOTIDE SEQUENCE</scope>
</reference>
<proteinExistence type="predicted"/>
<evidence type="ECO:0000313" key="1">
    <source>
        <dbReference type="EMBL" id="JAO05975.1"/>
    </source>
</evidence>
<name>A0A0S7ELB3_9TELE</name>
<dbReference type="AlphaFoldDB" id="A0A0S7ELB3"/>
<protein>
    <submittedName>
        <fullName evidence="1">PPUP8227</fullName>
    </submittedName>
</protein>
<gene>
    <name evidence="1" type="primary">PPUP8227</name>
</gene>
<organism evidence="1">
    <name type="scientific">Poeciliopsis prolifica</name>
    <name type="common">blackstripe livebearer</name>
    <dbReference type="NCBI Taxonomy" id="188132"/>
    <lineage>
        <taxon>Eukaryota</taxon>
        <taxon>Metazoa</taxon>
        <taxon>Chordata</taxon>
        <taxon>Craniata</taxon>
        <taxon>Vertebrata</taxon>
        <taxon>Euteleostomi</taxon>
        <taxon>Actinopterygii</taxon>
        <taxon>Neopterygii</taxon>
        <taxon>Teleostei</taxon>
        <taxon>Neoteleostei</taxon>
        <taxon>Acanthomorphata</taxon>
        <taxon>Ovalentaria</taxon>
        <taxon>Atherinomorphae</taxon>
        <taxon>Cyprinodontiformes</taxon>
        <taxon>Poeciliidae</taxon>
        <taxon>Poeciliinae</taxon>
        <taxon>Poeciliopsis</taxon>
    </lineage>
</organism>
<feature type="non-terminal residue" evidence="1">
    <location>
        <position position="1"/>
    </location>
</feature>
<accession>A0A0S7ELB3</accession>